<dbReference type="RefSeq" id="WP_307468968.1">
    <property type="nucleotide sequence ID" value="NZ_JAURUR010000020.1"/>
</dbReference>
<reference evidence="1 2" key="1">
    <citation type="submission" date="2023-07" db="EMBL/GenBank/DDBJ databases">
        <title>Genomic Encyclopedia of Type Strains, Phase IV (KMG-IV): sequencing the most valuable type-strain genomes for metagenomic binning, comparative biology and taxonomic classification.</title>
        <authorList>
            <person name="Goeker M."/>
        </authorList>
    </citation>
    <scope>NUCLEOTIDE SEQUENCE [LARGE SCALE GENOMIC DNA]</scope>
    <source>
        <strain evidence="1 2">NIO-1023</strain>
    </source>
</reference>
<protein>
    <recommendedName>
        <fullName evidence="3">Intracellular proteinase inhibitor BsuPI domain-containing protein</fullName>
    </recommendedName>
</protein>
<organism evidence="1 2">
    <name type="scientific">Deinococcus enclensis</name>
    <dbReference type="NCBI Taxonomy" id="1049582"/>
    <lineage>
        <taxon>Bacteria</taxon>
        <taxon>Thermotogati</taxon>
        <taxon>Deinococcota</taxon>
        <taxon>Deinococci</taxon>
        <taxon>Deinococcales</taxon>
        <taxon>Deinococcaceae</taxon>
        <taxon>Deinococcus</taxon>
    </lineage>
</organism>
<keyword evidence="2" id="KW-1185">Reference proteome</keyword>
<gene>
    <name evidence="1" type="ORF">QO006_003580</name>
</gene>
<evidence type="ECO:0000313" key="1">
    <source>
        <dbReference type="EMBL" id="MDP9766116.1"/>
    </source>
</evidence>
<proteinExistence type="predicted"/>
<evidence type="ECO:0008006" key="3">
    <source>
        <dbReference type="Google" id="ProtNLM"/>
    </source>
</evidence>
<sequence length="151" mass="16358">MSLAAYFGLGETSAAMASMQASPPKVERIEYKLKAQLIVRGPVSSLTDRNTLLILSNAGSLAYPLTTDCLMFKFRVFEADTDTEVTYYALDVACGSGESQVIILPGTALRLYSLLPDIAQLPPGQYRLEAYFFGDENKGAPIATTTFTKSP</sequence>
<name>A0ABT9MHS3_9DEIO</name>
<comment type="caution">
    <text evidence="1">The sequence shown here is derived from an EMBL/GenBank/DDBJ whole genome shotgun (WGS) entry which is preliminary data.</text>
</comment>
<dbReference type="Proteomes" id="UP001232163">
    <property type="component" value="Unassembled WGS sequence"/>
</dbReference>
<evidence type="ECO:0000313" key="2">
    <source>
        <dbReference type="Proteomes" id="UP001232163"/>
    </source>
</evidence>
<dbReference type="EMBL" id="JAURUR010000020">
    <property type="protein sequence ID" value="MDP9766116.1"/>
    <property type="molecule type" value="Genomic_DNA"/>
</dbReference>
<accession>A0ABT9MHS3</accession>